<gene>
    <name evidence="1" type="ORF">CTOB1V02_LOCUS2500</name>
</gene>
<name>A0A7R8ZLI9_9CRUS</name>
<protein>
    <submittedName>
        <fullName evidence="1">Uncharacterized protein</fullName>
    </submittedName>
</protein>
<reference evidence="1" key="1">
    <citation type="submission" date="2020-11" db="EMBL/GenBank/DDBJ databases">
        <authorList>
            <person name="Tran Van P."/>
        </authorList>
    </citation>
    <scope>NUCLEOTIDE SEQUENCE</scope>
</reference>
<accession>A0A7R8ZLI9</accession>
<dbReference type="EMBL" id="OB660394">
    <property type="protein sequence ID" value="CAD7224543.1"/>
    <property type="molecule type" value="Genomic_DNA"/>
</dbReference>
<proteinExistence type="predicted"/>
<evidence type="ECO:0000313" key="1">
    <source>
        <dbReference type="EMBL" id="CAD7224543.1"/>
    </source>
</evidence>
<dbReference type="AlphaFoldDB" id="A0A7R8ZLI9"/>
<organism evidence="1">
    <name type="scientific">Cyprideis torosa</name>
    <dbReference type="NCBI Taxonomy" id="163714"/>
    <lineage>
        <taxon>Eukaryota</taxon>
        <taxon>Metazoa</taxon>
        <taxon>Ecdysozoa</taxon>
        <taxon>Arthropoda</taxon>
        <taxon>Crustacea</taxon>
        <taxon>Oligostraca</taxon>
        <taxon>Ostracoda</taxon>
        <taxon>Podocopa</taxon>
        <taxon>Podocopida</taxon>
        <taxon>Cytherocopina</taxon>
        <taxon>Cytheroidea</taxon>
        <taxon>Cytherideidae</taxon>
        <taxon>Cyprideis</taxon>
    </lineage>
</organism>
<sequence>MGANTPCDTSGGRYAVLTYEHKEGSLVQPDDVRPRAANSWLTCAWYRPQRTLGTLEVKRNLNMINNQL</sequence>